<accession>A0A2T2NSY8</accession>
<gene>
    <name evidence="2" type="ORF">BS50DRAFT_587388</name>
</gene>
<name>A0A2T2NSY8_CORCC</name>
<evidence type="ECO:0000313" key="2">
    <source>
        <dbReference type="EMBL" id="PSN68188.1"/>
    </source>
</evidence>
<feature type="region of interest" description="Disordered" evidence="1">
    <location>
        <begin position="1"/>
        <end position="50"/>
    </location>
</feature>
<reference evidence="2 3" key="1">
    <citation type="journal article" date="2018" name="Front. Microbiol.">
        <title>Genome-Wide Analysis of Corynespora cassiicola Leaf Fall Disease Putative Effectors.</title>
        <authorList>
            <person name="Lopez D."/>
            <person name="Ribeiro S."/>
            <person name="Label P."/>
            <person name="Fumanal B."/>
            <person name="Venisse J.S."/>
            <person name="Kohler A."/>
            <person name="de Oliveira R.R."/>
            <person name="Labutti K."/>
            <person name="Lipzen A."/>
            <person name="Lail K."/>
            <person name="Bauer D."/>
            <person name="Ohm R.A."/>
            <person name="Barry K.W."/>
            <person name="Spatafora J."/>
            <person name="Grigoriev I.V."/>
            <person name="Martin F.M."/>
            <person name="Pujade-Renaud V."/>
        </authorList>
    </citation>
    <scope>NUCLEOTIDE SEQUENCE [LARGE SCALE GENOMIC DNA]</scope>
    <source>
        <strain evidence="2 3">Philippines</strain>
    </source>
</reference>
<feature type="compositionally biased region" description="Polar residues" evidence="1">
    <location>
        <begin position="26"/>
        <end position="35"/>
    </location>
</feature>
<dbReference type="OrthoDB" id="3791417at2759"/>
<sequence>MRGLFRSKTKVGNGKIQKPGRGSESALPTQSTAQTPEFAHNSAIPSPNSLGLQDILASDVPLQTVPLNHDGMESTADTRQPESGMIPKSPALDINRQLPPLIIPTGVDGDSVPPPAPCLHFLFGQKDPNSRYFTQRIIQAPSSILNRSEAFKCYIHNGLGGDANASQLTFHAPDLDANSFHLYETYKRTGVLPYQWRDVSLAKTVSWPQCWPLINAHIFAVTIGDIDFADYMMDVIEDRLSSAQSADLETIRHLFSKSDDSKVLKQLVIDRCFEAALDNIQKRDRQQNLPESYMIDVNSVIDQFLSERSEKSGGSCRYHLHGQEIECYQEKQKRQALGREIKSGIEQYNREKTTANTEEACRNAKTEGVQGMDWADPENCANAKLGEEHGKRWFSFRRHDKDPGASSSSKQAPMESGGTDQSESETSDVLDASGSAPDFEDTQAVTIPNGTNAEVIQPMILHSNRTPGAGETLDTQINGTLATASSRCKLLPGGYPESL</sequence>
<dbReference type="Proteomes" id="UP000240883">
    <property type="component" value="Unassembled WGS sequence"/>
</dbReference>
<protein>
    <recommendedName>
        <fullName evidence="4">BTB domain-containing protein</fullName>
    </recommendedName>
</protein>
<organism evidence="2 3">
    <name type="scientific">Corynespora cassiicola Philippines</name>
    <dbReference type="NCBI Taxonomy" id="1448308"/>
    <lineage>
        <taxon>Eukaryota</taxon>
        <taxon>Fungi</taxon>
        <taxon>Dikarya</taxon>
        <taxon>Ascomycota</taxon>
        <taxon>Pezizomycotina</taxon>
        <taxon>Dothideomycetes</taxon>
        <taxon>Pleosporomycetidae</taxon>
        <taxon>Pleosporales</taxon>
        <taxon>Corynesporascaceae</taxon>
        <taxon>Corynespora</taxon>
    </lineage>
</organism>
<evidence type="ECO:0000256" key="1">
    <source>
        <dbReference type="SAM" id="MobiDB-lite"/>
    </source>
</evidence>
<evidence type="ECO:0000313" key="3">
    <source>
        <dbReference type="Proteomes" id="UP000240883"/>
    </source>
</evidence>
<evidence type="ECO:0008006" key="4">
    <source>
        <dbReference type="Google" id="ProtNLM"/>
    </source>
</evidence>
<feature type="region of interest" description="Disordered" evidence="1">
    <location>
        <begin position="397"/>
        <end position="444"/>
    </location>
</feature>
<dbReference type="AlphaFoldDB" id="A0A2T2NSY8"/>
<dbReference type="EMBL" id="KZ678134">
    <property type="protein sequence ID" value="PSN68188.1"/>
    <property type="molecule type" value="Genomic_DNA"/>
</dbReference>
<keyword evidence="3" id="KW-1185">Reference proteome</keyword>
<proteinExistence type="predicted"/>
<feature type="region of interest" description="Disordered" evidence="1">
    <location>
        <begin position="67"/>
        <end position="91"/>
    </location>
</feature>